<evidence type="ECO:0000313" key="5">
    <source>
        <dbReference type="EMBL" id="TSJ40385.1"/>
    </source>
</evidence>
<dbReference type="GO" id="GO:0003677">
    <property type="term" value="F:DNA binding"/>
    <property type="evidence" value="ECO:0007669"/>
    <property type="project" value="UniProtKB-KW"/>
</dbReference>
<organism evidence="5 6">
    <name type="scientific">Mucilaginibacter corticis</name>
    <dbReference type="NCBI Taxonomy" id="2597670"/>
    <lineage>
        <taxon>Bacteria</taxon>
        <taxon>Pseudomonadati</taxon>
        <taxon>Bacteroidota</taxon>
        <taxon>Sphingobacteriia</taxon>
        <taxon>Sphingobacteriales</taxon>
        <taxon>Sphingobacteriaceae</taxon>
        <taxon>Mucilaginibacter</taxon>
    </lineage>
</organism>
<dbReference type="AlphaFoldDB" id="A0A556MKM4"/>
<keyword evidence="2" id="KW-0238">DNA-binding</keyword>
<dbReference type="PANTHER" id="PTHR42756">
    <property type="entry name" value="TRANSCRIPTIONAL REGULATOR, MARR"/>
    <property type="match status" value="1"/>
</dbReference>
<dbReference type="InterPro" id="IPR000835">
    <property type="entry name" value="HTH_MarR-typ"/>
</dbReference>
<keyword evidence="1" id="KW-0805">Transcription regulation</keyword>
<accession>A0A556MKM4</accession>
<dbReference type="PANTHER" id="PTHR42756:SF1">
    <property type="entry name" value="TRANSCRIPTIONAL REPRESSOR OF EMRAB OPERON"/>
    <property type="match status" value="1"/>
</dbReference>
<dbReference type="SMART" id="SM00347">
    <property type="entry name" value="HTH_MARR"/>
    <property type="match status" value="1"/>
</dbReference>
<dbReference type="Pfam" id="PF01047">
    <property type="entry name" value="MarR"/>
    <property type="match status" value="1"/>
</dbReference>
<evidence type="ECO:0000256" key="3">
    <source>
        <dbReference type="ARBA" id="ARBA00023163"/>
    </source>
</evidence>
<dbReference type="PRINTS" id="PR00598">
    <property type="entry name" value="HTHMARR"/>
</dbReference>
<dbReference type="InterPro" id="IPR036390">
    <property type="entry name" value="WH_DNA-bd_sf"/>
</dbReference>
<sequence length="153" mass="17689">MEVQLIEPISRRLNRLGRDYLAALHKHMEHLDVKNYYYPLTLICYYDGQLTQKALAEKLDTDKSIIVKIIDLLAHEGLVYRQVNPDDRRQHLLGATEKAKKAFPHIVKVFEHMNSSAAKNISAQDMEVFERVLLKMKDNLVDFNASIPVTKTL</sequence>
<dbReference type="Gene3D" id="1.10.10.10">
    <property type="entry name" value="Winged helix-like DNA-binding domain superfamily/Winged helix DNA-binding domain"/>
    <property type="match status" value="1"/>
</dbReference>
<evidence type="ECO:0000256" key="2">
    <source>
        <dbReference type="ARBA" id="ARBA00023125"/>
    </source>
</evidence>
<evidence type="ECO:0000313" key="6">
    <source>
        <dbReference type="Proteomes" id="UP000318733"/>
    </source>
</evidence>
<dbReference type="RefSeq" id="WP_144248423.1">
    <property type="nucleotide sequence ID" value="NZ_VLPK01000002.1"/>
</dbReference>
<name>A0A556MKM4_9SPHI</name>
<dbReference type="Proteomes" id="UP000318733">
    <property type="component" value="Unassembled WGS sequence"/>
</dbReference>
<dbReference type="InterPro" id="IPR036388">
    <property type="entry name" value="WH-like_DNA-bd_sf"/>
</dbReference>
<dbReference type="PROSITE" id="PS50995">
    <property type="entry name" value="HTH_MARR_2"/>
    <property type="match status" value="1"/>
</dbReference>
<protein>
    <submittedName>
        <fullName evidence="5">MarR family transcriptional regulator</fullName>
    </submittedName>
</protein>
<proteinExistence type="predicted"/>
<comment type="caution">
    <text evidence="5">The sequence shown here is derived from an EMBL/GenBank/DDBJ whole genome shotgun (WGS) entry which is preliminary data.</text>
</comment>
<evidence type="ECO:0000256" key="1">
    <source>
        <dbReference type="ARBA" id="ARBA00023015"/>
    </source>
</evidence>
<dbReference type="SUPFAM" id="SSF46785">
    <property type="entry name" value="Winged helix' DNA-binding domain"/>
    <property type="match status" value="1"/>
</dbReference>
<dbReference type="EMBL" id="VLPK01000002">
    <property type="protein sequence ID" value="TSJ40385.1"/>
    <property type="molecule type" value="Genomic_DNA"/>
</dbReference>
<dbReference type="GO" id="GO:0003700">
    <property type="term" value="F:DNA-binding transcription factor activity"/>
    <property type="evidence" value="ECO:0007669"/>
    <property type="project" value="InterPro"/>
</dbReference>
<feature type="domain" description="HTH marR-type" evidence="4">
    <location>
        <begin position="6"/>
        <end position="138"/>
    </location>
</feature>
<evidence type="ECO:0000259" key="4">
    <source>
        <dbReference type="PROSITE" id="PS50995"/>
    </source>
</evidence>
<gene>
    <name evidence="5" type="ORF">FO440_11540</name>
</gene>
<keyword evidence="3" id="KW-0804">Transcription</keyword>
<dbReference type="OrthoDB" id="5327581at2"/>
<keyword evidence="6" id="KW-1185">Reference proteome</keyword>
<reference evidence="5 6" key="1">
    <citation type="submission" date="2019-07" db="EMBL/GenBank/DDBJ databases">
        <authorList>
            <person name="Huq M.A."/>
        </authorList>
    </citation>
    <scope>NUCLEOTIDE SEQUENCE [LARGE SCALE GENOMIC DNA]</scope>
    <source>
        <strain evidence="5 6">MAH-19</strain>
    </source>
</reference>